<dbReference type="EMBL" id="SAUX01000013">
    <property type="protein sequence ID" value="RWR28811.1"/>
    <property type="molecule type" value="Genomic_DNA"/>
</dbReference>
<name>A0A443K7P5_9RHOB</name>
<sequence>MGIPHYQQIADVEYSGRQPIHLQTPYEQLRDREARAYREIQAGRVLTAVWIAAMVAVVGIPVGLAVPKAVKEVSRVLNPHCDPVACRLALEDE</sequence>
<keyword evidence="1" id="KW-0812">Transmembrane</keyword>
<accession>A0A443K7P5</accession>
<evidence type="ECO:0000313" key="3">
    <source>
        <dbReference type="Proteomes" id="UP000285295"/>
    </source>
</evidence>
<keyword evidence="1" id="KW-1133">Transmembrane helix</keyword>
<reference evidence="2 3" key="1">
    <citation type="submission" date="2019-01" db="EMBL/GenBank/DDBJ databases">
        <title>Sinorhodobacter populi sp. nov. isolated from the symptomatic bark tissue of Populus euramericana canker.</title>
        <authorList>
            <person name="Xu G."/>
        </authorList>
    </citation>
    <scope>NUCLEOTIDE SEQUENCE [LARGE SCALE GENOMIC DNA]</scope>
    <source>
        <strain evidence="2 3">D19-10-3-21</strain>
    </source>
</reference>
<keyword evidence="1" id="KW-0472">Membrane</keyword>
<reference evidence="2 3" key="2">
    <citation type="submission" date="2019-01" db="EMBL/GenBank/DDBJ databases">
        <authorList>
            <person name="Li Y."/>
        </authorList>
    </citation>
    <scope>NUCLEOTIDE SEQUENCE [LARGE SCALE GENOMIC DNA]</scope>
    <source>
        <strain evidence="2 3">D19-10-3-21</strain>
    </source>
</reference>
<protein>
    <submittedName>
        <fullName evidence="2">Uncharacterized protein</fullName>
    </submittedName>
</protein>
<proteinExistence type="predicted"/>
<organism evidence="2 3">
    <name type="scientific">Paenirhodobacter populi</name>
    <dbReference type="NCBI Taxonomy" id="2306993"/>
    <lineage>
        <taxon>Bacteria</taxon>
        <taxon>Pseudomonadati</taxon>
        <taxon>Pseudomonadota</taxon>
        <taxon>Alphaproteobacteria</taxon>
        <taxon>Rhodobacterales</taxon>
        <taxon>Rhodobacter group</taxon>
        <taxon>Paenirhodobacter</taxon>
    </lineage>
</organism>
<evidence type="ECO:0000313" key="2">
    <source>
        <dbReference type="EMBL" id="RWR28811.1"/>
    </source>
</evidence>
<dbReference type="AlphaFoldDB" id="A0A443K7P5"/>
<dbReference type="Proteomes" id="UP000285295">
    <property type="component" value="Unassembled WGS sequence"/>
</dbReference>
<dbReference type="RefSeq" id="WP_128237530.1">
    <property type="nucleotide sequence ID" value="NZ_SAUX01000013.1"/>
</dbReference>
<evidence type="ECO:0000256" key="1">
    <source>
        <dbReference type="SAM" id="Phobius"/>
    </source>
</evidence>
<gene>
    <name evidence="2" type="ORF">D2T31_11905</name>
</gene>
<comment type="caution">
    <text evidence="2">The sequence shown here is derived from an EMBL/GenBank/DDBJ whole genome shotgun (WGS) entry which is preliminary data.</text>
</comment>
<feature type="transmembrane region" description="Helical" evidence="1">
    <location>
        <begin position="45"/>
        <end position="66"/>
    </location>
</feature>